<reference evidence="1" key="1">
    <citation type="submission" date="2023-06" db="EMBL/GenBank/DDBJ databases">
        <title>Genomic of Agaribacillus aureum.</title>
        <authorList>
            <person name="Wang G."/>
        </authorList>
    </citation>
    <scope>NUCLEOTIDE SEQUENCE</scope>
    <source>
        <strain evidence="1">BMA12</strain>
    </source>
</reference>
<accession>A0ABT8L0H1</accession>
<name>A0ABT8L0H1_9BACT</name>
<evidence type="ECO:0000313" key="1">
    <source>
        <dbReference type="EMBL" id="MDN5211185.1"/>
    </source>
</evidence>
<keyword evidence="2" id="KW-1185">Reference proteome</keyword>
<dbReference type="RefSeq" id="WP_346756520.1">
    <property type="nucleotide sequence ID" value="NZ_JAUJEB010000001.1"/>
</dbReference>
<protein>
    <submittedName>
        <fullName evidence="1">Uncharacterized protein</fullName>
    </submittedName>
</protein>
<evidence type="ECO:0000313" key="2">
    <source>
        <dbReference type="Proteomes" id="UP001172083"/>
    </source>
</evidence>
<organism evidence="1 2">
    <name type="scientific">Agaribacillus aureus</name>
    <dbReference type="NCBI Taxonomy" id="3051825"/>
    <lineage>
        <taxon>Bacteria</taxon>
        <taxon>Pseudomonadati</taxon>
        <taxon>Bacteroidota</taxon>
        <taxon>Cytophagia</taxon>
        <taxon>Cytophagales</taxon>
        <taxon>Splendidivirgaceae</taxon>
        <taxon>Agaribacillus</taxon>
    </lineage>
</organism>
<dbReference type="Proteomes" id="UP001172083">
    <property type="component" value="Unassembled WGS sequence"/>
</dbReference>
<dbReference type="EMBL" id="JAUJEB010000001">
    <property type="protein sequence ID" value="MDN5211185.1"/>
    <property type="molecule type" value="Genomic_DNA"/>
</dbReference>
<gene>
    <name evidence="1" type="ORF">QQ020_03960</name>
</gene>
<sequence length="204" mass="23459">MKTKTKESEKIAYINQLAYEAAMQDRQAFEAALPDVLAEVSIVCQPEKKKATKPANKRARLARRLHGLVYSVYQGKKHLINHIDTWIKFVALCTDQKNHIGSEEYLDLLFFLFTFKEELQAQKREGSAGELLKFIDSMYGRKHLIREIEKWIKFIALCTGKVHYTGSKEYLELLGFLFEFKEVLEGRKQAGIWGKGPTGLSSQL</sequence>
<comment type="caution">
    <text evidence="1">The sequence shown here is derived from an EMBL/GenBank/DDBJ whole genome shotgun (WGS) entry which is preliminary data.</text>
</comment>
<proteinExistence type="predicted"/>